<proteinExistence type="predicted"/>
<reference evidence="2" key="1">
    <citation type="submission" date="2021-01" db="UniProtKB">
        <authorList>
            <consortium name="EnsemblMetazoa"/>
        </authorList>
    </citation>
    <scope>IDENTIFICATION</scope>
</reference>
<evidence type="ECO:0000313" key="3">
    <source>
        <dbReference type="Proteomes" id="UP000002358"/>
    </source>
</evidence>
<dbReference type="GeneID" id="100116864"/>
<evidence type="ECO:0000256" key="1">
    <source>
        <dbReference type="SAM" id="SignalP"/>
    </source>
</evidence>
<evidence type="ECO:0000313" key="2">
    <source>
        <dbReference type="EnsemblMetazoa" id="XP_001605589"/>
    </source>
</evidence>
<accession>A0A7M7G6P3</accession>
<organism evidence="2 3">
    <name type="scientific">Nasonia vitripennis</name>
    <name type="common">Parasitic wasp</name>
    <dbReference type="NCBI Taxonomy" id="7425"/>
    <lineage>
        <taxon>Eukaryota</taxon>
        <taxon>Metazoa</taxon>
        <taxon>Ecdysozoa</taxon>
        <taxon>Arthropoda</taxon>
        <taxon>Hexapoda</taxon>
        <taxon>Insecta</taxon>
        <taxon>Pterygota</taxon>
        <taxon>Neoptera</taxon>
        <taxon>Endopterygota</taxon>
        <taxon>Hymenoptera</taxon>
        <taxon>Apocrita</taxon>
        <taxon>Proctotrupomorpha</taxon>
        <taxon>Chalcidoidea</taxon>
        <taxon>Pteromalidae</taxon>
        <taxon>Pteromalinae</taxon>
        <taxon>Nasonia</taxon>
    </lineage>
</organism>
<dbReference type="Proteomes" id="UP000002358">
    <property type="component" value="Chromosome 1"/>
</dbReference>
<sequence>MELNTNQTMQHLFYFTLFTLIYTCSAFNDGQQSVTRSFSKNYTIPSETGVTASNLLLSALDNETVNDAFHYAICKQLDSEFACNITLETWPFAHGTFRSDCADFKINLPENNNSALYLTTIRSGSNKILLNAFTFFGEDGNRLKYEFTLIDMSKCTSIQHFIMDTKMVDSESPKLVNVHKNALEVGYANEKQCDGKPSCKITYDYEGKKIGETEPFNLKHLQFDSSSKAVLPVNYQKPGKGYYIIERDFAHSLYAVSYVDSSGEGKRQISNWSPDNIQYAAISCAHELYTHCHKNENEDRTVHCAQYDTVKLRMNITIETLNTVVWLAVRDLSGGGFVLATGSCTSTDEDIIEDLYSCKEFRIQRFSEDGQRYKALDIDELEFSIQHTPRQLQVMISENDNDEFCIFLASRNRLKDNNNGYYSFNKWCVPRKYTSVRD</sequence>
<feature type="signal peptide" evidence="1">
    <location>
        <begin position="1"/>
        <end position="26"/>
    </location>
</feature>
<dbReference type="RefSeq" id="XP_001605589.2">
    <property type="nucleotide sequence ID" value="XM_001605539.6"/>
</dbReference>
<dbReference type="KEGG" id="nvi:100116864"/>
<protein>
    <submittedName>
        <fullName evidence="2">Uncharacterized protein</fullName>
    </submittedName>
</protein>
<dbReference type="AlphaFoldDB" id="A0A7M7G6P3"/>
<feature type="chain" id="PRO_5029838969" evidence="1">
    <location>
        <begin position="27"/>
        <end position="438"/>
    </location>
</feature>
<dbReference type="EnsemblMetazoa" id="XM_001605539">
    <property type="protein sequence ID" value="XP_001605589"/>
    <property type="gene ID" value="LOC100116864"/>
</dbReference>
<keyword evidence="3" id="KW-1185">Reference proteome</keyword>
<dbReference type="InParanoid" id="A0A7M7G6P3"/>
<name>A0A7M7G6P3_NASVI</name>
<keyword evidence="1" id="KW-0732">Signal</keyword>